<dbReference type="PRINTS" id="PR00502">
    <property type="entry name" value="NUDIXFAMILY"/>
</dbReference>
<protein>
    <submittedName>
        <fullName evidence="4">8-oxo-dGTP diphosphatase</fullName>
    </submittedName>
</protein>
<dbReference type="Proteomes" id="UP000199116">
    <property type="component" value="Unassembled WGS sequence"/>
</dbReference>
<evidence type="ECO:0000313" key="5">
    <source>
        <dbReference type="Proteomes" id="UP000199116"/>
    </source>
</evidence>
<comment type="similarity">
    <text evidence="2">Belongs to the Nudix hydrolase family.</text>
</comment>
<evidence type="ECO:0000259" key="3">
    <source>
        <dbReference type="PROSITE" id="PS51462"/>
    </source>
</evidence>
<keyword evidence="5" id="KW-1185">Reference proteome</keyword>
<dbReference type="RefSeq" id="WP_075326894.1">
    <property type="nucleotide sequence ID" value="NZ_FOOH01000002.1"/>
</dbReference>
<evidence type="ECO:0000256" key="1">
    <source>
        <dbReference type="ARBA" id="ARBA00022801"/>
    </source>
</evidence>
<accession>A0A1I2KCB5</accession>
<dbReference type="InterPro" id="IPR020084">
    <property type="entry name" value="NUDIX_hydrolase_CS"/>
</dbReference>
<keyword evidence="1 2" id="KW-0378">Hydrolase</keyword>
<dbReference type="AlphaFoldDB" id="A0A1I2KCB5"/>
<gene>
    <name evidence="4" type="ORF">SAMN04488033_102235</name>
</gene>
<sequence>MKQQEVAVTVDSVVFCNANNEFKVLLIKRKNDPYGGQWALPGGYINEAEDLETAAKRELEEETGVAVKTMEQVRAFGAPGRDPRGRTISIAFVSRIFCEEELKAGDDAGEASWVNVNDLPELAFDHAQIIDAAKNYL</sequence>
<reference evidence="5" key="1">
    <citation type="submission" date="2016-10" db="EMBL/GenBank/DDBJ databases">
        <authorList>
            <person name="Varghese N."/>
            <person name="Submissions S."/>
        </authorList>
    </citation>
    <scope>NUCLEOTIDE SEQUENCE [LARGE SCALE GENOMIC DNA]</scope>
    <source>
        <strain evidence="5">DSM 23515</strain>
    </source>
</reference>
<organism evidence="4 5">
    <name type="scientific">Salegentibacter agarivorans</name>
    <dbReference type="NCBI Taxonomy" id="345907"/>
    <lineage>
        <taxon>Bacteria</taxon>
        <taxon>Pseudomonadati</taxon>
        <taxon>Bacteroidota</taxon>
        <taxon>Flavobacteriia</taxon>
        <taxon>Flavobacteriales</taxon>
        <taxon>Flavobacteriaceae</taxon>
        <taxon>Salegentibacter</taxon>
    </lineage>
</organism>
<dbReference type="SUPFAM" id="SSF55811">
    <property type="entry name" value="Nudix"/>
    <property type="match status" value="1"/>
</dbReference>
<evidence type="ECO:0000313" key="4">
    <source>
        <dbReference type="EMBL" id="SFF63939.1"/>
    </source>
</evidence>
<dbReference type="PROSITE" id="PS51462">
    <property type="entry name" value="NUDIX"/>
    <property type="match status" value="1"/>
</dbReference>
<name>A0A1I2KCB5_9FLAO</name>
<dbReference type="InterPro" id="IPR015797">
    <property type="entry name" value="NUDIX_hydrolase-like_dom_sf"/>
</dbReference>
<dbReference type="GO" id="GO:0016787">
    <property type="term" value="F:hydrolase activity"/>
    <property type="evidence" value="ECO:0007669"/>
    <property type="project" value="UniProtKB-KW"/>
</dbReference>
<dbReference type="PROSITE" id="PS00893">
    <property type="entry name" value="NUDIX_BOX"/>
    <property type="match status" value="1"/>
</dbReference>
<dbReference type="PANTHER" id="PTHR43736:SF1">
    <property type="entry name" value="DIHYDRONEOPTERIN TRIPHOSPHATE DIPHOSPHATASE"/>
    <property type="match status" value="1"/>
</dbReference>
<proteinExistence type="inferred from homology"/>
<dbReference type="InterPro" id="IPR000086">
    <property type="entry name" value="NUDIX_hydrolase_dom"/>
</dbReference>
<dbReference type="Pfam" id="PF00293">
    <property type="entry name" value="NUDIX"/>
    <property type="match status" value="1"/>
</dbReference>
<dbReference type="Gene3D" id="3.90.79.10">
    <property type="entry name" value="Nucleoside Triphosphate Pyrophosphohydrolase"/>
    <property type="match status" value="1"/>
</dbReference>
<dbReference type="InterPro" id="IPR020476">
    <property type="entry name" value="Nudix_hydrolase"/>
</dbReference>
<dbReference type="EMBL" id="FOOH01000002">
    <property type="protein sequence ID" value="SFF63939.1"/>
    <property type="molecule type" value="Genomic_DNA"/>
</dbReference>
<dbReference type="CDD" id="cd18873">
    <property type="entry name" value="NUDIX_NadM_like"/>
    <property type="match status" value="1"/>
</dbReference>
<feature type="domain" description="Nudix hydrolase" evidence="3">
    <location>
        <begin position="1"/>
        <end position="137"/>
    </location>
</feature>
<dbReference type="PANTHER" id="PTHR43736">
    <property type="entry name" value="ADP-RIBOSE PYROPHOSPHATASE"/>
    <property type="match status" value="1"/>
</dbReference>
<evidence type="ECO:0000256" key="2">
    <source>
        <dbReference type="RuleBase" id="RU003476"/>
    </source>
</evidence>